<proteinExistence type="predicted"/>
<evidence type="ECO:0000313" key="1">
    <source>
        <dbReference type="EMBL" id="CAF0700730.1"/>
    </source>
</evidence>
<gene>
    <name evidence="1" type="ORF">MPNT_40014</name>
</gene>
<dbReference type="RefSeq" id="WP_214096400.1">
    <property type="nucleotide sequence ID" value="NZ_CAJNOB010000034.1"/>
</dbReference>
<dbReference type="AlphaFoldDB" id="A0A8J2BU44"/>
<protein>
    <submittedName>
        <fullName evidence="1">Uncharacterized protein</fullName>
    </submittedName>
</protein>
<organism evidence="1 2">
    <name type="scientific">Candidatus Methylacidithermus pantelleriae</name>
    <dbReference type="NCBI Taxonomy" id="2744239"/>
    <lineage>
        <taxon>Bacteria</taxon>
        <taxon>Pseudomonadati</taxon>
        <taxon>Verrucomicrobiota</taxon>
        <taxon>Methylacidiphilae</taxon>
        <taxon>Methylacidiphilales</taxon>
        <taxon>Methylacidiphilaceae</taxon>
        <taxon>Candidatus Methylacidithermus</taxon>
    </lineage>
</organism>
<accession>A0A8J2BU44</accession>
<name>A0A8J2BU44_9BACT</name>
<keyword evidence="2" id="KW-1185">Reference proteome</keyword>
<sequence>MGAQAAVCSSDLFWGGLFFPSSQCPFGNKARGRVLVELHGVEEKSHFEEKELYRAIEWAKRGFRASWKKRYREDSLGG</sequence>
<dbReference type="Proteomes" id="UP000663859">
    <property type="component" value="Unassembled WGS sequence"/>
</dbReference>
<reference evidence="1" key="1">
    <citation type="submission" date="2021-02" db="EMBL/GenBank/DDBJ databases">
        <authorList>
            <person name="Cremers G."/>
            <person name="Picone N."/>
        </authorList>
    </citation>
    <scope>NUCLEOTIDE SEQUENCE</scope>
    <source>
        <strain evidence="1">PQ17</strain>
    </source>
</reference>
<comment type="caution">
    <text evidence="1">The sequence shown here is derived from an EMBL/GenBank/DDBJ whole genome shotgun (WGS) entry which is preliminary data.</text>
</comment>
<evidence type="ECO:0000313" key="2">
    <source>
        <dbReference type="Proteomes" id="UP000663859"/>
    </source>
</evidence>
<dbReference type="EMBL" id="CAJNOB010000034">
    <property type="protein sequence ID" value="CAF0700730.1"/>
    <property type="molecule type" value="Genomic_DNA"/>
</dbReference>